<feature type="region of interest" description="Disordered" evidence="3">
    <location>
        <begin position="1"/>
        <end position="96"/>
    </location>
</feature>
<evidence type="ECO:0000313" key="6">
    <source>
        <dbReference type="Proteomes" id="UP000005237"/>
    </source>
</evidence>
<keyword evidence="6" id="KW-1185">Reference proteome</keyword>
<name>A0A8R1ITB5_CAEJA</name>
<dbReference type="Pfam" id="PF07572">
    <property type="entry name" value="BCNT"/>
    <property type="match status" value="1"/>
</dbReference>
<evidence type="ECO:0000313" key="5">
    <source>
        <dbReference type="EnsemblMetazoa" id="CJA41715.1"/>
    </source>
</evidence>
<proteinExistence type="predicted"/>
<evidence type="ECO:0000256" key="1">
    <source>
        <dbReference type="ARBA" id="ARBA00019033"/>
    </source>
</evidence>
<sequence>MSDLKNDNDDYNSSSDEDYDPEKDTEIDPQDEIDDDEGGDDEVEELSQKEEKPEEISASSSANVDVDALFAELTGEDPTKLNYGATSSSNSDDVKKEAKIYPKSISEAKTYPSNGITKTENCDEKLEATSQKCQKPAVGTKRVGLLDAAKTLSKKSKISVLERSDRDWKHFTTEQNIKEDLESHNRGKGGYLNKIDFLNRADNRQFEKERAFRATARKDTGN</sequence>
<protein>
    <recommendedName>
        <fullName evidence="1">Craniofacial development protein 1</fullName>
    </recommendedName>
    <alternativeName>
        <fullName evidence="2">Bucentaur</fullName>
    </alternativeName>
</protein>
<evidence type="ECO:0000256" key="2">
    <source>
        <dbReference type="ARBA" id="ARBA00030244"/>
    </source>
</evidence>
<evidence type="ECO:0000259" key="4">
    <source>
        <dbReference type="PROSITE" id="PS51279"/>
    </source>
</evidence>
<reference evidence="5" key="2">
    <citation type="submission" date="2022-06" db="UniProtKB">
        <authorList>
            <consortium name="EnsemblMetazoa"/>
        </authorList>
    </citation>
    <scope>IDENTIFICATION</scope>
    <source>
        <strain evidence="5">DF5081</strain>
    </source>
</reference>
<evidence type="ECO:0000256" key="3">
    <source>
        <dbReference type="SAM" id="MobiDB-lite"/>
    </source>
</evidence>
<dbReference type="PANTHER" id="PTHR48295">
    <property type="entry name" value="CRANIOFACIAL DEVELOPMENT PROTEIN 1"/>
    <property type="match status" value="1"/>
</dbReference>
<dbReference type="InterPro" id="IPR027124">
    <property type="entry name" value="Swc5/CFDP1/2"/>
</dbReference>
<dbReference type="EnsemblMetazoa" id="CJA41715.1">
    <property type="protein sequence ID" value="CJA41715.1"/>
    <property type="gene ID" value="WBGene00217563"/>
</dbReference>
<dbReference type="InterPro" id="IPR011421">
    <property type="entry name" value="BCNT-C"/>
</dbReference>
<reference evidence="6" key="1">
    <citation type="submission" date="2010-08" db="EMBL/GenBank/DDBJ databases">
        <authorList>
            <consortium name="Caenorhabditis japonica Sequencing Consortium"/>
            <person name="Wilson R.K."/>
        </authorList>
    </citation>
    <scope>NUCLEOTIDE SEQUENCE [LARGE SCALE GENOMIC DNA]</scope>
    <source>
        <strain evidence="6">DF5081</strain>
    </source>
</reference>
<feature type="compositionally biased region" description="Basic and acidic residues" evidence="3">
    <location>
        <begin position="46"/>
        <end position="55"/>
    </location>
</feature>
<accession>A0A8R1ITB5</accession>
<feature type="domain" description="BCNT-C" evidence="4">
    <location>
        <begin position="139"/>
        <end position="219"/>
    </location>
</feature>
<organism evidence="5 6">
    <name type="scientific">Caenorhabditis japonica</name>
    <dbReference type="NCBI Taxonomy" id="281687"/>
    <lineage>
        <taxon>Eukaryota</taxon>
        <taxon>Metazoa</taxon>
        <taxon>Ecdysozoa</taxon>
        <taxon>Nematoda</taxon>
        <taxon>Chromadorea</taxon>
        <taxon>Rhabditida</taxon>
        <taxon>Rhabditina</taxon>
        <taxon>Rhabditomorpha</taxon>
        <taxon>Rhabditoidea</taxon>
        <taxon>Rhabditidae</taxon>
        <taxon>Peloderinae</taxon>
        <taxon>Caenorhabditis</taxon>
    </lineage>
</organism>
<dbReference type="AlphaFoldDB" id="A0A8R1ITB5"/>
<dbReference type="PANTHER" id="PTHR48295:SF1">
    <property type="entry name" value="SWR1-COMPLEX PROTEIN 5"/>
    <property type="match status" value="1"/>
</dbReference>
<feature type="compositionally biased region" description="Acidic residues" evidence="3">
    <location>
        <begin position="15"/>
        <end position="45"/>
    </location>
</feature>
<dbReference type="PROSITE" id="PS51279">
    <property type="entry name" value="BCNT_C"/>
    <property type="match status" value="1"/>
</dbReference>
<dbReference type="Proteomes" id="UP000005237">
    <property type="component" value="Unassembled WGS sequence"/>
</dbReference>